<proteinExistence type="predicted"/>
<sequence length="260" mass="30557">MMTSTKTHSLTQLKIPITKILHLLYLSCQFIKVMDSTQYLQSKIQEERLTQIPQNVGITQIFRIIHQQINSHNEQPIVINQQQQICEQFSLKEIVKLPNENEQNVEQPKNFEIISLIHQKSQNIMPQSIKIHNQQKVIQLIIFLDQNELNTINKSQDSKQRKQQPSVDQIEQKRFYTLNQNQQKSQQQQEDTLKDRSSKELSGHSGESVYNQVVKINTLQQQMKKGKENTQIDWTGSLRNKQNILEKISNEIIYNILFPN</sequence>
<accession>A0A8S1N1M8</accession>
<protein>
    <submittedName>
        <fullName evidence="2">Uncharacterized protein</fullName>
    </submittedName>
</protein>
<name>A0A8S1N1M8_PARPR</name>
<feature type="compositionally biased region" description="Basic and acidic residues" evidence="1">
    <location>
        <begin position="191"/>
        <end position="202"/>
    </location>
</feature>
<evidence type="ECO:0000313" key="2">
    <source>
        <dbReference type="EMBL" id="CAD8080964.1"/>
    </source>
</evidence>
<dbReference type="EMBL" id="CAJJDM010000066">
    <property type="protein sequence ID" value="CAD8080964.1"/>
    <property type="molecule type" value="Genomic_DNA"/>
</dbReference>
<reference evidence="2" key="1">
    <citation type="submission" date="2021-01" db="EMBL/GenBank/DDBJ databases">
        <authorList>
            <consortium name="Genoscope - CEA"/>
            <person name="William W."/>
        </authorList>
    </citation>
    <scope>NUCLEOTIDE SEQUENCE</scope>
</reference>
<comment type="caution">
    <text evidence="2">The sequence shown here is derived from an EMBL/GenBank/DDBJ whole genome shotgun (WGS) entry which is preliminary data.</text>
</comment>
<gene>
    <name evidence="2" type="ORF">PPRIM_AZ9-3.1.T0640254</name>
</gene>
<feature type="compositionally biased region" description="Low complexity" evidence="1">
    <location>
        <begin position="179"/>
        <end position="189"/>
    </location>
</feature>
<feature type="region of interest" description="Disordered" evidence="1">
    <location>
        <begin position="178"/>
        <end position="206"/>
    </location>
</feature>
<evidence type="ECO:0000256" key="1">
    <source>
        <dbReference type="SAM" id="MobiDB-lite"/>
    </source>
</evidence>
<dbReference type="Proteomes" id="UP000688137">
    <property type="component" value="Unassembled WGS sequence"/>
</dbReference>
<evidence type="ECO:0000313" key="3">
    <source>
        <dbReference type="Proteomes" id="UP000688137"/>
    </source>
</evidence>
<dbReference type="AlphaFoldDB" id="A0A8S1N1M8"/>
<organism evidence="2 3">
    <name type="scientific">Paramecium primaurelia</name>
    <dbReference type="NCBI Taxonomy" id="5886"/>
    <lineage>
        <taxon>Eukaryota</taxon>
        <taxon>Sar</taxon>
        <taxon>Alveolata</taxon>
        <taxon>Ciliophora</taxon>
        <taxon>Intramacronucleata</taxon>
        <taxon>Oligohymenophorea</taxon>
        <taxon>Peniculida</taxon>
        <taxon>Parameciidae</taxon>
        <taxon>Paramecium</taxon>
    </lineage>
</organism>
<keyword evidence="3" id="KW-1185">Reference proteome</keyword>